<keyword evidence="6" id="KW-0862">Zinc</keyword>
<gene>
    <name evidence="12" type="ORF">cubi_02107</name>
</gene>
<feature type="domain" description="Peptidase M16 C-terminal" evidence="11">
    <location>
        <begin position="207"/>
        <end position="413"/>
    </location>
</feature>
<evidence type="ECO:0000256" key="5">
    <source>
        <dbReference type="ARBA" id="ARBA00022801"/>
    </source>
</evidence>
<evidence type="ECO:0000256" key="2">
    <source>
        <dbReference type="ARBA" id="ARBA00004173"/>
    </source>
</evidence>
<reference evidence="12 13" key="1">
    <citation type="submission" date="2016-10" db="EMBL/GenBank/DDBJ databases">
        <title>Reductive evolution of mitochondrial metabolism and differential evolution of invasion-related proteins in Cryptosporidium.</title>
        <authorList>
            <person name="Liu S."/>
            <person name="Roellig D.M."/>
            <person name="Guo Y."/>
            <person name="Li N."/>
            <person name="Frace M.A."/>
            <person name="Tang K."/>
            <person name="Zhang L."/>
            <person name="Feng Y."/>
            <person name="Xiao L."/>
        </authorList>
    </citation>
    <scope>NUCLEOTIDE SEQUENCE [LARGE SCALE GENOMIC DNA]</scope>
    <source>
        <strain evidence="12">39726</strain>
    </source>
</reference>
<dbReference type="AlphaFoldDB" id="A0A1J4MMV3"/>
<feature type="domain" description="Peptidase M16 N-terminal" evidence="10">
    <location>
        <begin position="67"/>
        <end position="202"/>
    </location>
</feature>
<dbReference type="OrthoDB" id="10251424at2759"/>
<comment type="cofactor">
    <cofactor evidence="1">
        <name>Zn(2+)</name>
        <dbReference type="ChEBI" id="CHEBI:29105"/>
    </cofactor>
</comment>
<evidence type="ECO:0000256" key="9">
    <source>
        <dbReference type="RuleBase" id="RU004447"/>
    </source>
</evidence>
<dbReference type="GO" id="GO:0005739">
    <property type="term" value="C:mitochondrion"/>
    <property type="evidence" value="ECO:0007669"/>
    <property type="project" value="UniProtKB-SubCell"/>
</dbReference>
<dbReference type="RefSeq" id="XP_028876593.1">
    <property type="nucleotide sequence ID" value="XM_029019119.1"/>
</dbReference>
<evidence type="ECO:0000256" key="6">
    <source>
        <dbReference type="ARBA" id="ARBA00022833"/>
    </source>
</evidence>
<proteinExistence type="inferred from homology"/>
<dbReference type="FunFam" id="3.30.830.10:FF:000008">
    <property type="entry name" value="Mitochondrial-processing peptidase subunit beta"/>
    <property type="match status" value="1"/>
</dbReference>
<dbReference type="GO" id="GO:0046872">
    <property type="term" value="F:metal ion binding"/>
    <property type="evidence" value="ECO:0007669"/>
    <property type="project" value="UniProtKB-KW"/>
</dbReference>
<comment type="caution">
    <text evidence="12">The sequence shown here is derived from an EMBL/GenBank/DDBJ whole genome shotgun (WGS) entry which is preliminary data.</text>
</comment>
<dbReference type="InterPro" id="IPR011249">
    <property type="entry name" value="Metalloenz_LuxS/M16"/>
</dbReference>
<keyword evidence="5" id="KW-0378">Hydrolase</keyword>
<comment type="similarity">
    <text evidence="9">Belongs to the peptidase M16 family.</text>
</comment>
<keyword evidence="3" id="KW-0645">Protease</keyword>
<dbReference type="InterPro" id="IPR001431">
    <property type="entry name" value="Pept_M16_Zn_BS"/>
</dbReference>
<dbReference type="InterPro" id="IPR050361">
    <property type="entry name" value="MPP/UQCRC_Complex"/>
</dbReference>
<dbReference type="InterPro" id="IPR007863">
    <property type="entry name" value="Peptidase_M16_C"/>
</dbReference>
<keyword evidence="13" id="KW-1185">Reference proteome</keyword>
<dbReference type="Pfam" id="PF00675">
    <property type="entry name" value="Peptidase_M16"/>
    <property type="match status" value="1"/>
</dbReference>
<keyword evidence="4" id="KW-0479">Metal-binding</keyword>
<evidence type="ECO:0000313" key="13">
    <source>
        <dbReference type="Proteomes" id="UP000186176"/>
    </source>
</evidence>
<comment type="subcellular location">
    <subcellularLocation>
        <location evidence="2">Mitochondrion</location>
    </subcellularLocation>
</comment>
<dbReference type="GO" id="GO:0004222">
    <property type="term" value="F:metalloendopeptidase activity"/>
    <property type="evidence" value="ECO:0007669"/>
    <property type="project" value="InterPro"/>
</dbReference>
<dbReference type="Gene3D" id="3.30.830.10">
    <property type="entry name" value="Metalloenzyme, LuxS/M16 peptidase-like"/>
    <property type="match status" value="2"/>
</dbReference>
<sequence>MSLILKNSLLRLGYPNLLRVLPTRYKRFNANLSFKRNISDFNMSRLSNGMRVATMKFGIDSIPNSLTFGLWVDSGSRDEKPGKNGIAHFLEHLIFKGTYNRSRKEIESEIEDMGAHLNAYTTREQTVYQIRCFNQDLPRCMNLLGDIINNSKFCKSAIEQEKEVVLREMEEVSKSEEELIFDDLHREIYKNHPLGNTILGPKENILKFKREDLLNYIRTNYNPEKMMILGVGNIDHSSFKNIAETYFGNISNNNRNSINQKSVNTETSSYYQDLNNNQSVKKPILVHRKTNIDGKTLLAMAYNGVSWKSKDLFKIMFLQSMLGEYGTNNINRVTGYKNQILERILSGIKDHVEFFETFNTCYKDTGLFGWYLKSNNDLSHKEILENAKLISSRFKNLHSLITEDDIIRVKRILSYQLASLYENSGTLFEEIGRDLIVNNHYTSIDDKLEQIQKIDLEGIREIIHKYFHFDLLG</sequence>
<evidence type="ECO:0000256" key="3">
    <source>
        <dbReference type="ARBA" id="ARBA00022670"/>
    </source>
</evidence>
<evidence type="ECO:0000313" key="12">
    <source>
        <dbReference type="EMBL" id="OII75586.1"/>
    </source>
</evidence>
<dbReference type="InterPro" id="IPR011765">
    <property type="entry name" value="Pept_M16_N"/>
</dbReference>
<dbReference type="EMBL" id="LRBP01000001">
    <property type="protein sequence ID" value="OII75586.1"/>
    <property type="molecule type" value="Genomic_DNA"/>
</dbReference>
<dbReference type="VEuPathDB" id="CryptoDB:cubi_02107"/>
<dbReference type="PROSITE" id="PS00143">
    <property type="entry name" value="INSULINASE"/>
    <property type="match status" value="1"/>
</dbReference>
<dbReference type="SUPFAM" id="SSF63411">
    <property type="entry name" value="LuxS/MPP-like metallohydrolase"/>
    <property type="match status" value="2"/>
</dbReference>
<name>A0A1J4MMV3_9CRYT</name>
<dbReference type="GO" id="GO:0006508">
    <property type="term" value="P:proteolysis"/>
    <property type="evidence" value="ECO:0007669"/>
    <property type="project" value="UniProtKB-KW"/>
</dbReference>
<keyword evidence="7" id="KW-0482">Metalloprotease</keyword>
<protein>
    <submittedName>
        <fullName evidence="12">Mitochondrial processing peptidase beta subunit</fullName>
    </submittedName>
</protein>
<dbReference type="Pfam" id="PF05193">
    <property type="entry name" value="Peptidase_M16_C"/>
    <property type="match status" value="1"/>
</dbReference>
<evidence type="ECO:0000256" key="4">
    <source>
        <dbReference type="ARBA" id="ARBA00022723"/>
    </source>
</evidence>
<evidence type="ECO:0000259" key="10">
    <source>
        <dbReference type="Pfam" id="PF00675"/>
    </source>
</evidence>
<dbReference type="GeneID" id="39978898"/>
<evidence type="ECO:0000256" key="8">
    <source>
        <dbReference type="ARBA" id="ARBA00023128"/>
    </source>
</evidence>
<accession>A0A1J4MMV3</accession>
<evidence type="ECO:0000259" key="11">
    <source>
        <dbReference type="Pfam" id="PF05193"/>
    </source>
</evidence>
<evidence type="ECO:0000256" key="7">
    <source>
        <dbReference type="ARBA" id="ARBA00023049"/>
    </source>
</evidence>
<dbReference type="PANTHER" id="PTHR11851:SF149">
    <property type="entry name" value="GH01077P"/>
    <property type="match status" value="1"/>
</dbReference>
<dbReference type="PANTHER" id="PTHR11851">
    <property type="entry name" value="METALLOPROTEASE"/>
    <property type="match status" value="1"/>
</dbReference>
<evidence type="ECO:0000256" key="1">
    <source>
        <dbReference type="ARBA" id="ARBA00001947"/>
    </source>
</evidence>
<dbReference type="Proteomes" id="UP000186176">
    <property type="component" value="Unassembled WGS sequence"/>
</dbReference>
<keyword evidence="8" id="KW-0496">Mitochondrion</keyword>
<organism evidence="12 13">
    <name type="scientific">Cryptosporidium ubiquitum</name>
    <dbReference type="NCBI Taxonomy" id="857276"/>
    <lineage>
        <taxon>Eukaryota</taxon>
        <taxon>Sar</taxon>
        <taxon>Alveolata</taxon>
        <taxon>Apicomplexa</taxon>
        <taxon>Conoidasida</taxon>
        <taxon>Coccidia</taxon>
        <taxon>Eucoccidiorida</taxon>
        <taxon>Eimeriorina</taxon>
        <taxon>Cryptosporidiidae</taxon>
        <taxon>Cryptosporidium</taxon>
    </lineage>
</organism>